<dbReference type="EMBL" id="BSUN01000001">
    <property type="protein sequence ID" value="GMA35597.1"/>
    <property type="molecule type" value="Genomic_DNA"/>
</dbReference>
<protein>
    <submittedName>
        <fullName evidence="2">Uncharacterized protein</fullName>
    </submittedName>
</protein>
<reference evidence="3" key="1">
    <citation type="journal article" date="2019" name="Int. J. Syst. Evol. Microbiol.">
        <title>The Global Catalogue of Microorganisms (GCM) 10K type strain sequencing project: providing services to taxonomists for standard genome sequencing and annotation.</title>
        <authorList>
            <consortium name="The Broad Institute Genomics Platform"/>
            <consortium name="The Broad Institute Genome Sequencing Center for Infectious Disease"/>
            <person name="Wu L."/>
            <person name="Ma J."/>
        </authorList>
    </citation>
    <scope>NUCLEOTIDE SEQUENCE [LARGE SCALE GENOMIC DNA]</scope>
    <source>
        <strain evidence="3">NBRC 112299</strain>
    </source>
</reference>
<evidence type="ECO:0000256" key="1">
    <source>
        <dbReference type="SAM" id="MobiDB-lite"/>
    </source>
</evidence>
<gene>
    <name evidence="2" type="ORF">GCM10025876_18010</name>
</gene>
<proteinExistence type="predicted"/>
<evidence type="ECO:0000313" key="3">
    <source>
        <dbReference type="Proteomes" id="UP001157125"/>
    </source>
</evidence>
<accession>A0ABQ6IEK6</accession>
<comment type="caution">
    <text evidence="2">The sequence shown here is derived from an EMBL/GenBank/DDBJ whole genome shotgun (WGS) entry which is preliminary data.</text>
</comment>
<keyword evidence="3" id="KW-1185">Reference proteome</keyword>
<evidence type="ECO:0000313" key="2">
    <source>
        <dbReference type="EMBL" id="GMA35597.1"/>
    </source>
</evidence>
<sequence>MSGGVEGAQQPARCPGRQVRAALRRGEEQEAHESRAQEGPRLVLRGARPARERREVERGVAREFRFGVAEPLHWVKPDVRHYPIVGASPRHRQA</sequence>
<dbReference type="Proteomes" id="UP001157125">
    <property type="component" value="Unassembled WGS sequence"/>
</dbReference>
<organism evidence="2 3">
    <name type="scientific">Demequina litorisediminis</name>
    <dbReference type="NCBI Taxonomy" id="1849022"/>
    <lineage>
        <taxon>Bacteria</taxon>
        <taxon>Bacillati</taxon>
        <taxon>Actinomycetota</taxon>
        <taxon>Actinomycetes</taxon>
        <taxon>Micrococcales</taxon>
        <taxon>Demequinaceae</taxon>
        <taxon>Demequina</taxon>
    </lineage>
</organism>
<feature type="region of interest" description="Disordered" evidence="1">
    <location>
        <begin position="1"/>
        <end position="42"/>
    </location>
</feature>
<feature type="compositionally biased region" description="Basic and acidic residues" evidence="1">
    <location>
        <begin position="24"/>
        <end position="38"/>
    </location>
</feature>
<name>A0ABQ6IEK6_9MICO</name>